<dbReference type="Proteomes" id="UP000009231">
    <property type="component" value="Chromosome"/>
</dbReference>
<dbReference type="HOGENOM" id="CLU_072626_3_0_2"/>
<name>F6D307_METPW</name>
<organism evidence="1 2">
    <name type="scientific">Methanobacterium paludis (strain DSM 25820 / JCM 18151 / SWAN1)</name>
    <dbReference type="NCBI Taxonomy" id="868131"/>
    <lineage>
        <taxon>Archaea</taxon>
        <taxon>Methanobacteriati</taxon>
        <taxon>Methanobacteriota</taxon>
        <taxon>Methanomada group</taxon>
        <taxon>Methanobacteria</taxon>
        <taxon>Methanobacteriales</taxon>
        <taxon>Methanobacteriaceae</taxon>
        <taxon>Methanobacterium</taxon>
    </lineage>
</organism>
<evidence type="ECO:0000313" key="1">
    <source>
        <dbReference type="EMBL" id="AEG17370.1"/>
    </source>
</evidence>
<dbReference type="OrthoDB" id="15246at2157"/>
<dbReference type="InterPro" id="IPR005493">
    <property type="entry name" value="RraA/RraA-like"/>
</dbReference>
<keyword evidence="2" id="KW-1185">Reference proteome</keyword>
<proteinExistence type="predicted"/>
<reference evidence="1 2" key="1">
    <citation type="journal article" date="2014" name="Int. J. Syst. Evol. Microbiol.">
        <title>Methanobacterium paludis sp. nov. and a novel strain of Methanobacterium lacus isolated from northern peatlands.</title>
        <authorList>
            <person name="Cadillo-Quiroz H."/>
            <person name="Brauer S.L."/>
            <person name="Goodson N."/>
            <person name="Yavitt J.B."/>
            <person name="Zinder S.H."/>
        </authorList>
    </citation>
    <scope>NUCLEOTIDE SEQUENCE [LARGE SCALE GENOMIC DNA]</scope>
    <source>
        <strain evidence="2">DSM 25820 / JCM 18151 / SWAN1</strain>
    </source>
</reference>
<dbReference type="PANTHER" id="PTHR33254">
    <property type="entry name" value="4-HYDROXY-4-METHYL-2-OXOGLUTARATE ALDOLASE 3-RELATED"/>
    <property type="match status" value="1"/>
</dbReference>
<dbReference type="GeneID" id="10667810"/>
<dbReference type="CDD" id="cd16841">
    <property type="entry name" value="RraA_family"/>
    <property type="match status" value="1"/>
</dbReference>
<dbReference type="PANTHER" id="PTHR33254:SF4">
    <property type="entry name" value="4-HYDROXY-4-METHYL-2-OXOGLUTARATE ALDOLASE 3-RELATED"/>
    <property type="match status" value="1"/>
</dbReference>
<accession>F6D307</accession>
<dbReference type="STRING" id="868131.MSWAN_0326"/>
<sequence>MSEEVSKKQKLSPELLLNNFSPKNSISKLSRSKITTSNLSDAMRHVTGENGTLTGVKPVKDNIKVIGRATTVKTMADDWGTVIKGIYSAQPGDVLVISCDNDDPAVWGEMASGTAQKHGIIGTVIYGSARDITGIRELDYPVFSRDIIPNAGDAKAEGEINVPIKCGNTVVNPGDLIMGDDCGVVAVPSHILDEVIEEAFNIIKGEDEIVRKIACGSSFLDILAIK</sequence>
<dbReference type="SUPFAM" id="SSF89562">
    <property type="entry name" value="RraA-like"/>
    <property type="match status" value="1"/>
</dbReference>
<dbReference type="Gene3D" id="3.50.30.40">
    <property type="entry name" value="Ribonuclease E inhibitor RraA/RraA-like"/>
    <property type="match status" value="1"/>
</dbReference>
<keyword evidence="1" id="KW-0808">Transferase</keyword>
<dbReference type="GO" id="GO:0008168">
    <property type="term" value="F:methyltransferase activity"/>
    <property type="evidence" value="ECO:0007669"/>
    <property type="project" value="UniProtKB-KW"/>
</dbReference>
<evidence type="ECO:0000313" key="2">
    <source>
        <dbReference type="Proteomes" id="UP000009231"/>
    </source>
</evidence>
<dbReference type="Pfam" id="PF03737">
    <property type="entry name" value="RraA-like"/>
    <property type="match status" value="1"/>
</dbReference>
<dbReference type="eggNOG" id="arCOG00117">
    <property type="taxonomic scope" value="Archaea"/>
</dbReference>
<protein>
    <submittedName>
        <fullName evidence="1">Dimethylmenaquinone methyltransferase</fullName>
    </submittedName>
</protein>
<dbReference type="RefSeq" id="WP_013824872.1">
    <property type="nucleotide sequence ID" value="NC_015574.1"/>
</dbReference>
<dbReference type="KEGG" id="mew:MSWAN_0326"/>
<dbReference type="AlphaFoldDB" id="F6D307"/>
<dbReference type="GO" id="GO:0032259">
    <property type="term" value="P:methylation"/>
    <property type="evidence" value="ECO:0007669"/>
    <property type="project" value="UniProtKB-KW"/>
</dbReference>
<gene>
    <name evidence="1" type="ordered locus">MSWAN_0326</name>
</gene>
<dbReference type="EMBL" id="CP002772">
    <property type="protein sequence ID" value="AEG17370.1"/>
    <property type="molecule type" value="Genomic_DNA"/>
</dbReference>
<dbReference type="InterPro" id="IPR036704">
    <property type="entry name" value="RraA/RraA-like_sf"/>
</dbReference>
<keyword evidence="1" id="KW-0489">Methyltransferase</keyword>